<evidence type="ECO:0000313" key="2">
    <source>
        <dbReference type="EMBL" id="BBO67491.1"/>
    </source>
</evidence>
<protein>
    <recommendedName>
        <fullName evidence="1">Pyridoxamine 5'-phosphate oxidase N-terminal domain-containing protein</fullName>
    </recommendedName>
</protein>
<sequence>MTAGGKPTSEAWRTAALTLIQSESTLTLATAGQSGPWSAPVYFVCLDGRFFFFSSPESRHIRQATTAGEASASLFHQADTWQDLRGIQMAGTIERIRSVSLSMKVLATYLKRFPFTRSFFPENTPPDLDTFFSTFKARLYAFTPADMYYVDNRFGFGSRYRVCWKAGTPAIGRCGD</sequence>
<dbReference type="KEGG" id="dalk:DSCA_14210"/>
<dbReference type="EMBL" id="AP021874">
    <property type="protein sequence ID" value="BBO67491.1"/>
    <property type="molecule type" value="Genomic_DNA"/>
</dbReference>
<dbReference type="Proteomes" id="UP000427906">
    <property type="component" value="Chromosome"/>
</dbReference>
<dbReference type="Gene3D" id="2.30.110.10">
    <property type="entry name" value="Electron Transport, Fmn-binding Protein, Chain A"/>
    <property type="match status" value="1"/>
</dbReference>
<keyword evidence="3" id="KW-1185">Reference proteome</keyword>
<name>A0A5K7YKZ8_9BACT</name>
<dbReference type="OrthoDB" id="8705255at2"/>
<dbReference type="InterPro" id="IPR011576">
    <property type="entry name" value="Pyridox_Oxase_N"/>
</dbReference>
<gene>
    <name evidence="2" type="ORF">DSCA_14210</name>
</gene>
<dbReference type="AlphaFoldDB" id="A0A5K7YKZ8"/>
<dbReference type="SUPFAM" id="SSF50475">
    <property type="entry name" value="FMN-binding split barrel"/>
    <property type="match status" value="1"/>
</dbReference>
<evidence type="ECO:0000313" key="3">
    <source>
        <dbReference type="Proteomes" id="UP000427906"/>
    </source>
</evidence>
<dbReference type="InterPro" id="IPR012349">
    <property type="entry name" value="Split_barrel_FMN-bd"/>
</dbReference>
<dbReference type="RefSeq" id="WP_155315747.1">
    <property type="nucleotide sequence ID" value="NZ_AP021874.1"/>
</dbReference>
<reference evidence="2 3" key="1">
    <citation type="submission" date="2019-11" db="EMBL/GenBank/DDBJ databases">
        <title>Comparative genomics of hydrocarbon-degrading Desulfosarcina strains.</title>
        <authorList>
            <person name="Watanabe M."/>
            <person name="Kojima H."/>
            <person name="Fukui M."/>
        </authorList>
    </citation>
    <scope>NUCLEOTIDE SEQUENCE [LARGE SCALE GENOMIC DNA]</scope>
    <source>
        <strain evidence="2 3">PL12</strain>
    </source>
</reference>
<dbReference type="Pfam" id="PF01243">
    <property type="entry name" value="PNPOx_N"/>
    <property type="match status" value="1"/>
</dbReference>
<proteinExistence type="predicted"/>
<organism evidence="2 3">
    <name type="scientific">Desulfosarcina alkanivorans</name>
    <dbReference type="NCBI Taxonomy" id="571177"/>
    <lineage>
        <taxon>Bacteria</taxon>
        <taxon>Pseudomonadati</taxon>
        <taxon>Thermodesulfobacteriota</taxon>
        <taxon>Desulfobacteria</taxon>
        <taxon>Desulfobacterales</taxon>
        <taxon>Desulfosarcinaceae</taxon>
        <taxon>Desulfosarcina</taxon>
    </lineage>
</organism>
<feature type="domain" description="Pyridoxamine 5'-phosphate oxidase N-terminal" evidence="1">
    <location>
        <begin position="16"/>
        <end position="105"/>
    </location>
</feature>
<accession>A0A5K7YKZ8</accession>
<evidence type="ECO:0000259" key="1">
    <source>
        <dbReference type="Pfam" id="PF01243"/>
    </source>
</evidence>